<dbReference type="InterPro" id="IPR015943">
    <property type="entry name" value="WD40/YVTN_repeat-like_dom_sf"/>
</dbReference>
<sequence>MALARGTEDHVYIRKDSAARNGRLSRLPPVGTIGNSLQEIEAEICKIEQLDGPKYSWMFRYVKNWEENSISAPGDTCLIPYRFAAALLYRWQEHQASIKIQDGHCDVNSQFIRLRKLVVADELLSRGPHRRRQRHIEACIILEGDVSQFSQERPEASIGDHRGNRIVNILEQACHLLRDIHPKDPQFHDIVERVNRTINLGIEVEYRGRYQGYSGEEGVCEYALSFSRSALPSFAHSRECPSVENVSAEFADASSAQATRAPNESTVPDPWFTTPRPHNLSSLLSRFGWDLPEPSHSSPLVNAIMQARCEISSDPSWLPTGISISASCLLVACKGGWRNDTSSLAYYHDLDERSAVCLFPLNKRTADYGPGSDRYDPFWTAAIDEVNKLMFVAENARARSFAWASPTGEKYEAGLPRHTLNTSDHRGPLSVFAPGRVLRAGRGSIAFWNLDDLETHGPDGKRVVGETDAYYGEKWSSGSDPTSVIHLADPAFAPLAWCTHPNLPGNMLCAPGLEAPPRDYACVSVDLDLAKLAARYLGHGAAIRVLSTSEPEPQAFLTAADDGYVRLYDTRRLLPALTLRAEGCRAAVLVQPDGIPLVFTGSKTEQAVSLWDIRAAKAVYELSTGNNGVSGMAWDAGRSVLYVATVCGYKDRNGQQTVGYRAAQFPEGMYPGDQMDNGWEGDGEGGRSGDEARSADEDGPRAAVDVDVACCVEDLFDDDDGRFEDYGGDYDAPDFAWPRKAAHKEDYFGKVFDAGDHQIFRYAFADKADPSVLPAYGSASPDDDYY</sequence>
<proteinExistence type="predicted"/>
<keyword evidence="3" id="KW-1185">Reference proteome</keyword>
<feature type="compositionally biased region" description="Polar residues" evidence="1">
    <location>
        <begin position="254"/>
        <end position="266"/>
    </location>
</feature>
<organism evidence="2 3">
    <name type="scientific">Mycena rosella</name>
    <name type="common">Pink bonnet</name>
    <name type="synonym">Agaricus rosellus</name>
    <dbReference type="NCBI Taxonomy" id="1033263"/>
    <lineage>
        <taxon>Eukaryota</taxon>
        <taxon>Fungi</taxon>
        <taxon>Dikarya</taxon>
        <taxon>Basidiomycota</taxon>
        <taxon>Agaricomycotina</taxon>
        <taxon>Agaricomycetes</taxon>
        <taxon>Agaricomycetidae</taxon>
        <taxon>Agaricales</taxon>
        <taxon>Marasmiineae</taxon>
        <taxon>Mycenaceae</taxon>
        <taxon>Mycena</taxon>
    </lineage>
</organism>
<feature type="compositionally biased region" description="Basic and acidic residues" evidence="1">
    <location>
        <begin position="684"/>
        <end position="700"/>
    </location>
</feature>
<protein>
    <recommendedName>
        <fullName evidence="4">WD40 repeat-like protein</fullName>
    </recommendedName>
</protein>
<reference evidence="2" key="1">
    <citation type="submission" date="2023-03" db="EMBL/GenBank/DDBJ databases">
        <title>Massive genome expansion in bonnet fungi (Mycena s.s.) driven by repeated elements and novel gene families across ecological guilds.</title>
        <authorList>
            <consortium name="Lawrence Berkeley National Laboratory"/>
            <person name="Harder C.B."/>
            <person name="Miyauchi S."/>
            <person name="Viragh M."/>
            <person name="Kuo A."/>
            <person name="Thoen E."/>
            <person name="Andreopoulos B."/>
            <person name="Lu D."/>
            <person name="Skrede I."/>
            <person name="Drula E."/>
            <person name="Henrissat B."/>
            <person name="Morin E."/>
            <person name="Kohler A."/>
            <person name="Barry K."/>
            <person name="LaButti K."/>
            <person name="Morin E."/>
            <person name="Salamov A."/>
            <person name="Lipzen A."/>
            <person name="Mereny Z."/>
            <person name="Hegedus B."/>
            <person name="Baldrian P."/>
            <person name="Stursova M."/>
            <person name="Weitz H."/>
            <person name="Taylor A."/>
            <person name="Grigoriev I.V."/>
            <person name="Nagy L.G."/>
            <person name="Martin F."/>
            <person name="Kauserud H."/>
        </authorList>
    </citation>
    <scope>NUCLEOTIDE SEQUENCE</scope>
    <source>
        <strain evidence="2">CBHHK067</strain>
    </source>
</reference>
<evidence type="ECO:0000313" key="2">
    <source>
        <dbReference type="EMBL" id="KAJ7697798.1"/>
    </source>
</evidence>
<dbReference type="SUPFAM" id="SSF50978">
    <property type="entry name" value="WD40 repeat-like"/>
    <property type="match status" value="1"/>
</dbReference>
<accession>A0AAD7DS59</accession>
<dbReference type="EMBL" id="JARKIE010000028">
    <property type="protein sequence ID" value="KAJ7697798.1"/>
    <property type="molecule type" value="Genomic_DNA"/>
</dbReference>
<evidence type="ECO:0000256" key="1">
    <source>
        <dbReference type="SAM" id="MobiDB-lite"/>
    </source>
</evidence>
<dbReference type="Proteomes" id="UP001221757">
    <property type="component" value="Unassembled WGS sequence"/>
</dbReference>
<comment type="caution">
    <text evidence="2">The sequence shown here is derived from an EMBL/GenBank/DDBJ whole genome shotgun (WGS) entry which is preliminary data.</text>
</comment>
<dbReference type="AlphaFoldDB" id="A0AAD7DS59"/>
<feature type="region of interest" description="Disordered" evidence="1">
    <location>
        <begin position="673"/>
        <end position="701"/>
    </location>
</feature>
<dbReference type="Gene3D" id="2.130.10.10">
    <property type="entry name" value="YVTN repeat-like/Quinoprotein amine dehydrogenase"/>
    <property type="match status" value="1"/>
</dbReference>
<evidence type="ECO:0008006" key="4">
    <source>
        <dbReference type="Google" id="ProtNLM"/>
    </source>
</evidence>
<evidence type="ECO:0000313" key="3">
    <source>
        <dbReference type="Proteomes" id="UP001221757"/>
    </source>
</evidence>
<feature type="region of interest" description="Disordered" evidence="1">
    <location>
        <begin position="251"/>
        <end position="272"/>
    </location>
</feature>
<name>A0AAD7DS59_MYCRO</name>
<dbReference type="InterPro" id="IPR036322">
    <property type="entry name" value="WD40_repeat_dom_sf"/>
</dbReference>
<gene>
    <name evidence="2" type="ORF">B0H17DRAFT_1177518</name>
</gene>